<evidence type="ECO:0000313" key="14">
    <source>
        <dbReference type="Proteomes" id="UP000006852"/>
    </source>
</evidence>
<evidence type="ECO:0000256" key="2">
    <source>
        <dbReference type="ARBA" id="ARBA00003852"/>
    </source>
</evidence>
<dbReference type="EC" id="1.97.1.-" evidence="12"/>
<dbReference type="InterPro" id="IPR007197">
    <property type="entry name" value="rSAM"/>
</dbReference>
<dbReference type="Gene3D" id="3.20.20.70">
    <property type="entry name" value="Aldolase class I"/>
    <property type="match status" value="1"/>
</dbReference>
<dbReference type="eggNOG" id="COG0602">
    <property type="taxonomic scope" value="Bacteria"/>
</dbReference>
<dbReference type="InterPro" id="IPR001989">
    <property type="entry name" value="Radical_activat_CS"/>
</dbReference>
<keyword evidence="9" id="KW-0408">Iron</keyword>
<evidence type="ECO:0000256" key="8">
    <source>
        <dbReference type="ARBA" id="ARBA00023002"/>
    </source>
</evidence>
<comment type="function">
    <text evidence="2 12">Activation of anaerobic ribonucleoside-triphosphate reductase under anaerobic conditions by generation of an organic free radical, using S-adenosylmethionine and reduced flavodoxin as cosubstrates to produce 5'-deoxy-adenosine.</text>
</comment>
<keyword evidence="14" id="KW-1185">Reference proteome</keyword>
<evidence type="ECO:0000256" key="6">
    <source>
        <dbReference type="ARBA" id="ARBA00022691"/>
    </source>
</evidence>
<dbReference type="InterPro" id="IPR058240">
    <property type="entry name" value="rSAM_sf"/>
</dbReference>
<dbReference type="SFLD" id="SFLDS00029">
    <property type="entry name" value="Radical_SAM"/>
    <property type="match status" value="1"/>
</dbReference>
<keyword evidence="8 12" id="KW-0560">Oxidoreductase</keyword>
<keyword evidence="6" id="KW-0949">S-adenosyl-L-methionine</keyword>
<accession>F2NV06</accession>
<dbReference type="NCBIfam" id="TIGR02491">
    <property type="entry name" value="NrdG"/>
    <property type="match status" value="1"/>
</dbReference>
<dbReference type="GO" id="GO:0043365">
    <property type="term" value="F:[formate-C-acetyltransferase]-activating enzyme activity"/>
    <property type="evidence" value="ECO:0007669"/>
    <property type="project" value="InterPro"/>
</dbReference>
<evidence type="ECO:0000256" key="11">
    <source>
        <dbReference type="ARBA" id="ARBA00047365"/>
    </source>
</evidence>
<keyword evidence="7" id="KW-0479">Metal-binding</keyword>
<dbReference type="GO" id="GO:0046872">
    <property type="term" value="F:metal ion binding"/>
    <property type="evidence" value="ECO:0007669"/>
    <property type="project" value="UniProtKB-KW"/>
</dbReference>
<gene>
    <name evidence="13" type="ordered locus">Tresu_0144</name>
</gene>
<comment type="cofactor">
    <cofactor evidence="1">
        <name>[4Fe-4S] cluster</name>
        <dbReference type="ChEBI" id="CHEBI:49883"/>
    </cofactor>
</comment>
<proteinExistence type="inferred from homology"/>
<dbReference type="InterPro" id="IPR034457">
    <property type="entry name" value="Organic_radical-activating"/>
</dbReference>
<dbReference type="AlphaFoldDB" id="F2NV06"/>
<comment type="catalytic activity">
    <reaction evidence="11">
        <text>glycyl-[protein] + reduced [flavodoxin] + S-adenosyl-L-methionine = glycin-2-yl radical-[protein] + semiquinone [flavodoxin] + 5'-deoxyadenosine + L-methionine + H(+)</text>
        <dbReference type="Rhea" id="RHEA:61976"/>
        <dbReference type="Rhea" id="RHEA-COMP:10622"/>
        <dbReference type="Rhea" id="RHEA-COMP:14480"/>
        <dbReference type="Rhea" id="RHEA-COMP:15993"/>
        <dbReference type="Rhea" id="RHEA-COMP:15994"/>
        <dbReference type="ChEBI" id="CHEBI:15378"/>
        <dbReference type="ChEBI" id="CHEBI:17319"/>
        <dbReference type="ChEBI" id="CHEBI:29947"/>
        <dbReference type="ChEBI" id="CHEBI:32722"/>
        <dbReference type="ChEBI" id="CHEBI:57618"/>
        <dbReference type="ChEBI" id="CHEBI:57844"/>
        <dbReference type="ChEBI" id="CHEBI:59789"/>
        <dbReference type="ChEBI" id="CHEBI:140311"/>
    </reaction>
</comment>
<evidence type="ECO:0000256" key="7">
    <source>
        <dbReference type="ARBA" id="ARBA00022723"/>
    </source>
</evidence>
<keyword evidence="10" id="KW-0411">Iron-sulfur</keyword>
<sequence>MYYGEIKKFDISNGEGVRVSIFVSGCRVHCPGCFNKCTWDFQYGKLFTEETENEITEALSKEFISGLTVLGGEPFEPENQEVLAPFLSKVKKMFPKKTIWCYTGYVYDKDILPSDGKKHCAFTEQFLSRIDVLVDGPFIEELKDISLQFRGSRNQRILHLK</sequence>
<evidence type="ECO:0000256" key="1">
    <source>
        <dbReference type="ARBA" id="ARBA00001966"/>
    </source>
</evidence>
<evidence type="ECO:0000313" key="13">
    <source>
        <dbReference type="EMBL" id="AEB13110.1"/>
    </source>
</evidence>
<dbReference type="OrthoDB" id="9782387at2"/>
<dbReference type="InterPro" id="IPR012837">
    <property type="entry name" value="NrdG"/>
</dbReference>
<evidence type="ECO:0000256" key="3">
    <source>
        <dbReference type="ARBA" id="ARBA00009777"/>
    </source>
</evidence>
<reference evidence="14" key="2">
    <citation type="submission" date="2011-04" db="EMBL/GenBank/DDBJ databases">
        <title>The complete genome of chromosome of Treponema succinifaciens DSM 2489.</title>
        <authorList>
            <person name="Lucas S."/>
            <person name="Copeland A."/>
            <person name="Lapidus A."/>
            <person name="Bruce D."/>
            <person name="Goodwin L."/>
            <person name="Pitluck S."/>
            <person name="Peters L."/>
            <person name="Kyrpides N."/>
            <person name="Mavromatis K."/>
            <person name="Ivanova N."/>
            <person name="Ovchinnikova G."/>
            <person name="Teshima H."/>
            <person name="Detter J.C."/>
            <person name="Tapia R."/>
            <person name="Han C."/>
            <person name="Land M."/>
            <person name="Hauser L."/>
            <person name="Markowitz V."/>
            <person name="Cheng J.-F."/>
            <person name="Hugenholtz P."/>
            <person name="Woyke T."/>
            <person name="Wu D."/>
            <person name="Gronow S."/>
            <person name="Wellnitz S."/>
            <person name="Brambilla E."/>
            <person name="Klenk H.-P."/>
            <person name="Eisen J.A."/>
        </authorList>
    </citation>
    <scope>NUCLEOTIDE SEQUENCE [LARGE SCALE GENOMIC DNA]</scope>
    <source>
        <strain evidence="14">ATCC 33096 / DSM 2489 / 6091</strain>
    </source>
</reference>
<dbReference type="SFLD" id="SFLDG01063">
    <property type="entry name" value="activating_enzymes__group_1"/>
    <property type="match status" value="1"/>
</dbReference>
<name>F2NV06_TRES6</name>
<evidence type="ECO:0000256" key="4">
    <source>
        <dbReference type="ARBA" id="ARBA00014281"/>
    </source>
</evidence>
<dbReference type="InterPro" id="IPR013785">
    <property type="entry name" value="Aldolase_TIM"/>
</dbReference>
<dbReference type="Proteomes" id="UP000006852">
    <property type="component" value="Chromosome"/>
</dbReference>
<dbReference type="KEGG" id="tsu:Tresu_0144"/>
<evidence type="ECO:0000256" key="12">
    <source>
        <dbReference type="PIRNR" id="PIRNR000368"/>
    </source>
</evidence>
<evidence type="ECO:0000256" key="5">
    <source>
        <dbReference type="ARBA" id="ARBA00022485"/>
    </source>
</evidence>
<reference evidence="13 14" key="1">
    <citation type="journal article" date="2011" name="Stand. Genomic Sci.">
        <title>Complete genome sequence of Treponema succinifaciens type strain (6091).</title>
        <authorList>
            <person name="Han C."/>
            <person name="Gronow S."/>
            <person name="Teshima H."/>
            <person name="Lapidus A."/>
            <person name="Nolan M."/>
            <person name="Lucas S."/>
            <person name="Hammon N."/>
            <person name="Deshpande S."/>
            <person name="Cheng J.F."/>
            <person name="Zeytun A."/>
            <person name="Tapia R."/>
            <person name="Goodwin L."/>
            <person name="Pitluck S."/>
            <person name="Liolios K."/>
            <person name="Pagani I."/>
            <person name="Ivanova N."/>
            <person name="Mavromatis K."/>
            <person name="Mikhailova N."/>
            <person name="Huntemann M."/>
            <person name="Pati A."/>
            <person name="Chen A."/>
            <person name="Palaniappan K."/>
            <person name="Land M."/>
            <person name="Hauser L."/>
            <person name="Brambilla E.M."/>
            <person name="Rohde M."/>
            <person name="Goker M."/>
            <person name="Woyke T."/>
            <person name="Bristow J."/>
            <person name="Eisen J.A."/>
            <person name="Markowitz V."/>
            <person name="Hugenholtz P."/>
            <person name="Kyrpides N.C."/>
            <person name="Klenk H.P."/>
            <person name="Detter J.C."/>
        </authorList>
    </citation>
    <scope>NUCLEOTIDE SEQUENCE [LARGE SCALE GENOMIC DNA]</scope>
    <source>
        <strain evidence="14">ATCC 33096 / DSM 2489 / 6091</strain>
    </source>
</reference>
<dbReference type="EMBL" id="CP002631">
    <property type="protein sequence ID" value="AEB13110.1"/>
    <property type="molecule type" value="Genomic_DNA"/>
</dbReference>
<dbReference type="Pfam" id="PF13353">
    <property type="entry name" value="Fer4_12"/>
    <property type="match status" value="1"/>
</dbReference>
<dbReference type="RefSeq" id="WP_013700421.1">
    <property type="nucleotide sequence ID" value="NC_015385.1"/>
</dbReference>
<evidence type="ECO:0000256" key="10">
    <source>
        <dbReference type="ARBA" id="ARBA00023014"/>
    </source>
</evidence>
<dbReference type="SUPFAM" id="SSF102114">
    <property type="entry name" value="Radical SAM enzymes"/>
    <property type="match status" value="1"/>
</dbReference>
<dbReference type="PROSITE" id="PS01087">
    <property type="entry name" value="RADICAL_ACTIVATING"/>
    <property type="match status" value="1"/>
</dbReference>
<evidence type="ECO:0000256" key="9">
    <source>
        <dbReference type="ARBA" id="ARBA00023004"/>
    </source>
</evidence>
<dbReference type="GO" id="GO:0004748">
    <property type="term" value="F:ribonucleoside-diphosphate reductase activity, thioredoxin disulfide as acceptor"/>
    <property type="evidence" value="ECO:0007669"/>
    <property type="project" value="TreeGrafter"/>
</dbReference>
<comment type="similarity">
    <text evidence="3 12">Belongs to the organic radical-activating enzymes family.</text>
</comment>
<dbReference type="PIRSF" id="PIRSF000368">
    <property type="entry name" value="NrdG"/>
    <property type="match status" value="1"/>
</dbReference>
<dbReference type="GO" id="GO:0051539">
    <property type="term" value="F:4 iron, 4 sulfur cluster binding"/>
    <property type="evidence" value="ECO:0007669"/>
    <property type="project" value="UniProtKB-KW"/>
</dbReference>
<dbReference type="PANTHER" id="PTHR30352:SF2">
    <property type="entry name" value="ANAEROBIC RIBONUCLEOSIDE-TRIPHOSPHATE REDUCTASE-ACTIVATING PROTEIN"/>
    <property type="match status" value="1"/>
</dbReference>
<organism evidence="13 14">
    <name type="scientific">Treponema succinifaciens (strain ATCC 33096 / DSM 2489 / 6091)</name>
    <dbReference type="NCBI Taxonomy" id="869209"/>
    <lineage>
        <taxon>Bacteria</taxon>
        <taxon>Pseudomonadati</taxon>
        <taxon>Spirochaetota</taxon>
        <taxon>Spirochaetia</taxon>
        <taxon>Spirochaetales</taxon>
        <taxon>Treponemataceae</taxon>
        <taxon>Treponema</taxon>
    </lineage>
</organism>
<dbReference type="SFLD" id="SFLDF00299">
    <property type="entry name" value="anaerobic_ribonucleoside-triph"/>
    <property type="match status" value="1"/>
</dbReference>
<protein>
    <recommendedName>
        <fullName evidence="4 12">Anaerobic ribonucleoside-triphosphate reductase-activating protein</fullName>
        <ecNumber evidence="12">1.97.1.-</ecNumber>
    </recommendedName>
</protein>
<dbReference type="SFLD" id="SFLDG01066">
    <property type="entry name" value="organic_radical-activating_enz"/>
    <property type="match status" value="1"/>
</dbReference>
<dbReference type="PANTHER" id="PTHR30352">
    <property type="entry name" value="PYRUVATE FORMATE-LYASE-ACTIVATING ENZYME"/>
    <property type="match status" value="1"/>
</dbReference>
<dbReference type="HOGENOM" id="CLU_089926_2_1_12"/>
<dbReference type="STRING" id="869209.Tresu_0144"/>
<keyword evidence="5" id="KW-0004">4Fe-4S</keyword>
<dbReference type="GeneID" id="302997387"/>